<evidence type="ECO:0000313" key="12">
    <source>
        <dbReference type="Proteomes" id="UP000494165"/>
    </source>
</evidence>
<comment type="caution">
    <text evidence="11">The sequence shown here is derived from an EMBL/GenBank/DDBJ whole genome shotgun (WGS) entry which is preliminary data.</text>
</comment>
<name>A0A8S1C3L1_9INSE</name>
<evidence type="ECO:0000256" key="1">
    <source>
        <dbReference type="ARBA" id="ARBA00004251"/>
    </source>
</evidence>
<evidence type="ECO:0000256" key="5">
    <source>
        <dbReference type="ARBA" id="ARBA00022692"/>
    </source>
</evidence>
<feature type="signal peptide" evidence="10">
    <location>
        <begin position="1"/>
        <end position="22"/>
    </location>
</feature>
<keyword evidence="12" id="KW-1185">Reference proteome</keyword>
<comment type="subcellular location">
    <subcellularLocation>
        <location evidence="1">Cell membrane</location>
        <topology evidence="1">Single-pass type I membrane protein</topology>
    </subcellularLocation>
</comment>
<evidence type="ECO:0000256" key="6">
    <source>
        <dbReference type="ARBA" id="ARBA00022729"/>
    </source>
</evidence>
<keyword evidence="8" id="KW-1133">Transmembrane helix</keyword>
<dbReference type="PANTHER" id="PTHR14995:SF2">
    <property type="entry name" value="PROTEIN AMNIONLESS"/>
    <property type="match status" value="1"/>
</dbReference>
<dbReference type="Proteomes" id="UP000494165">
    <property type="component" value="Unassembled WGS sequence"/>
</dbReference>
<dbReference type="PANTHER" id="PTHR14995">
    <property type="entry name" value="AMNIONLESS"/>
    <property type="match status" value="1"/>
</dbReference>
<gene>
    <name evidence="11" type="ORF">CLODIP_2_CD14312</name>
</gene>
<evidence type="ECO:0000256" key="7">
    <source>
        <dbReference type="ARBA" id="ARBA00022927"/>
    </source>
</evidence>
<dbReference type="AlphaFoldDB" id="A0A8S1C3L1"/>
<accession>A0A8S1C3L1</accession>
<organism evidence="11 12">
    <name type="scientific">Cloeon dipterum</name>
    <dbReference type="NCBI Taxonomy" id="197152"/>
    <lineage>
        <taxon>Eukaryota</taxon>
        <taxon>Metazoa</taxon>
        <taxon>Ecdysozoa</taxon>
        <taxon>Arthropoda</taxon>
        <taxon>Hexapoda</taxon>
        <taxon>Insecta</taxon>
        <taxon>Pterygota</taxon>
        <taxon>Palaeoptera</taxon>
        <taxon>Ephemeroptera</taxon>
        <taxon>Pisciforma</taxon>
        <taxon>Baetidae</taxon>
        <taxon>Cloeon</taxon>
    </lineage>
</organism>
<keyword evidence="9" id="KW-0472">Membrane</keyword>
<evidence type="ECO:0000256" key="10">
    <source>
        <dbReference type="SAM" id="SignalP"/>
    </source>
</evidence>
<evidence type="ECO:0000256" key="9">
    <source>
        <dbReference type="ARBA" id="ARBA00023136"/>
    </source>
</evidence>
<keyword evidence="3" id="KW-0813">Transport</keyword>
<evidence type="ECO:0000256" key="3">
    <source>
        <dbReference type="ARBA" id="ARBA00022448"/>
    </source>
</evidence>
<dbReference type="GO" id="GO:0006898">
    <property type="term" value="P:receptor-mediated endocytosis"/>
    <property type="evidence" value="ECO:0007669"/>
    <property type="project" value="TreeGrafter"/>
</dbReference>
<sequence>MHRLLTIMVAILYSLVIQESNGAIKTWMPSTNYWDVKNWDVKRIPCRNDRVIFPQNSATAVALHPGATNLREMVLPLTGEVLLASNGDLNVVGQQDNSGGCEGEDVEFTGSETRYWLDPANWNGPSGEPLKGGENSPIPHSERVPCETDQVVLMNGGLFQILLPEVPIKVGELNIEGQDVSQERLRNMILDDTGYHVFKGDASQLEITHELCQDPKGCICNADLDPLTLERICSFEKMRCTTAPCEDPITPKGFCCPICGATIRVLFKSSWSRMKQMIESMVEYNQKQGEYPVLYHISRIDKNELQIVLRDSQTYVSSSVVLAQALQEQFETVSFESTPYAKAMYSGDPITSWGSAGSIVFKILFISAIFVVTALTVNCVANQSGRGIPVELIQPSFLFARFENTAADGEVEIAQKSSFQNPLFSLVGQDSTRALEKVTLRELEELDNLSDEMSSQTTDGTFSLEE</sequence>
<reference evidence="11 12" key="1">
    <citation type="submission" date="2020-04" db="EMBL/GenBank/DDBJ databases">
        <authorList>
            <person name="Alioto T."/>
            <person name="Alioto T."/>
            <person name="Gomez Garrido J."/>
        </authorList>
    </citation>
    <scope>NUCLEOTIDE SEQUENCE [LARGE SCALE GENOMIC DNA]</scope>
</reference>
<keyword evidence="6 10" id="KW-0732">Signal</keyword>
<keyword evidence="7" id="KW-0653">Protein transport</keyword>
<evidence type="ECO:0000256" key="8">
    <source>
        <dbReference type="ARBA" id="ARBA00022989"/>
    </source>
</evidence>
<protein>
    <recommendedName>
        <fullName evidence="2">Protein amnionless</fullName>
    </recommendedName>
</protein>
<proteinExistence type="predicted"/>
<dbReference type="GO" id="GO:0030139">
    <property type="term" value="C:endocytic vesicle"/>
    <property type="evidence" value="ECO:0007669"/>
    <property type="project" value="TreeGrafter"/>
</dbReference>
<evidence type="ECO:0000256" key="4">
    <source>
        <dbReference type="ARBA" id="ARBA00022475"/>
    </source>
</evidence>
<dbReference type="EMBL" id="CADEPI010000009">
    <property type="protein sequence ID" value="CAB3362605.1"/>
    <property type="molecule type" value="Genomic_DNA"/>
</dbReference>
<feature type="chain" id="PRO_5035732747" description="Protein amnionless" evidence="10">
    <location>
        <begin position="23"/>
        <end position="466"/>
    </location>
</feature>
<dbReference type="Pfam" id="PF14828">
    <property type="entry name" value="Amnionless"/>
    <property type="match status" value="1"/>
</dbReference>
<dbReference type="GO" id="GO:0015031">
    <property type="term" value="P:protein transport"/>
    <property type="evidence" value="ECO:0007669"/>
    <property type="project" value="UniProtKB-KW"/>
</dbReference>
<keyword evidence="4" id="KW-1003">Cell membrane</keyword>
<keyword evidence="5" id="KW-0812">Transmembrane</keyword>
<evidence type="ECO:0000256" key="2">
    <source>
        <dbReference type="ARBA" id="ARBA00021200"/>
    </source>
</evidence>
<dbReference type="InterPro" id="IPR026112">
    <property type="entry name" value="AMN"/>
</dbReference>
<evidence type="ECO:0000313" key="11">
    <source>
        <dbReference type="EMBL" id="CAB3362605.1"/>
    </source>
</evidence>
<dbReference type="GO" id="GO:0016324">
    <property type="term" value="C:apical plasma membrane"/>
    <property type="evidence" value="ECO:0007669"/>
    <property type="project" value="TreeGrafter"/>
</dbReference>
<dbReference type="OrthoDB" id="1898221at2759"/>